<keyword evidence="3" id="KW-1185">Reference proteome</keyword>
<evidence type="ECO:0000313" key="3">
    <source>
        <dbReference type="Proteomes" id="UP001317705"/>
    </source>
</evidence>
<evidence type="ECO:0000256" key="1">
    <source>
        <dbReference type="SAM" id="SignalP"/>
    </source>
</evidence>
<organism evidence="2 3">
    <name type="scientific">Geotalea uraniireducens</name>
    <dbReference type="NCBI Taxonomy" id="351604"/>
    <lineage>
        <taxon>Bacteria</taxon>
        <taxon>Pseudomonadati</taxon>
        <taxon>Thermodesulfobacteriota</taxon>
        <taxon>Desulfuromonadia</taxon>
        <taxon>Geobacterales</taxon>
        <taxon>Geobacteraceae</taxon>
        <taxon>Geotalea</taxon>
    </lineage>
</organism>
<dbReference type="InterPro" id="IPR010870">
    <property type="entry name" value="Porin_O/P"/>
</dbReference>
<gene>
    <name evidence="2" type="primary">oprO_1</name>
    <name evidence="2" type="ORF">GURASL_10290</name>
</gene>
<feature type="signal peptide" evidence="1">
    <location>
        <begin position="1"/>
        <end position="22"/>
    </location>
</feature>
<dbReference type="InterPro" id="IPR023614">
    <property type="entry name" value="Porin_dom_sf"/>
</dbReference>
<proteinExistence type="predicted"/>
<keyword evidence="1" id="KW-0732">Signal</keyword>
<protein>
    <submittedName>
        <fullName evidence="2">Porin</fullName>
    </submittedName>
</protein>
<dbReference type="Gene3D" id="2.40.160.10">
    <property type="entry name" value="Porin"/>
    <property type="match status" value="1"/>
</dbReference>
<name>A0ABN6VP99_9BACT</name>
<accession>A0ABN6VP99</accession>
<dbReference type="EMBL" id="AP027151">
    <property type="protein sequence ID" value="BDV42106.1"/>
    <property type="molecule type" value="Genomic_DNA"/>
</dbReference>
<dbReference type="Proteomes" id="UP001317705">
    <property type="component" value="Chromosome"/>
</dbReference>
<dbReference type="SUPFAM" id="SSF56935">
    <property type="entry name" value="Porins"/>
    <property type="match status" value="1"/>
</dbReference>
<evidence type="ECO:0000313" key="2">
    <source>
        <dbReference type="EMBL" id="BDV42106.1"/>
    </source>
</evidence>
<feature type="chain" id="PRO_5047239509" evidence="1">
    <location>
        <begin position="23"/>
        <end position="414"/>
    </location>
</feature>
<dbReference type="Pfam" id="PF07396">
    <property type="entry name" value="Porin_O_P"/>
    <property type="match status" value="1"/>
</dbReference>
<dbReference type="RefSeq" id="WP_282002349.1">
    <property type="nucleotide sequence ID" value="NZ_AP027151.1"/>
</dbReference>
<reference evidence="2 3" key="1">
    <citation type="submission" date="2022-12" db="EMBL/GenBank/DDBJ databases">
        <title>Polyphasic characterization of Geotalea uranireducens NIT-SL11 newly isolated from a complex of sewage sludge and microbially reduced graphene oxide.</title>
        <authorList>
            <person name="Xie L."/>
            <person name="Yoshida N."/>
            <person name="Meng L."/>
        </authorList>
    </citation>
    <scope>NUCLEOTIDE SEQUENCE [LARGE SCALE GENOMIC DNA]</scope>
    <source>
        <strain evidence="2 3">NIT-SL11</strain>
    </source>
</reference>
<sequence>MKKELLLTVGLAVLLTAQGASAKTLEDILKEKGVITEADYKEVTKSKPFTYKPGSGFTLTSPDERFLLSIGGRLQARYSFTDLEDNSASSDSSKWEAKRIKLWLKGYAYTKDLSYLFQVDFANSGSSKMLEHAYLNYRLLDEIQLLAGQTKVPFGRQWLNSSGAQQFVDRSTASDMFRPGYDTGVKLHGDLFKGAATYEFGVYGGAGQSTVRSSNDNAIAARLTVNPFGPLSYSEGDLDRSAKPLLSLGGNYYRNTLNKTAATTLETNAITLAGSTGWLGKGLGTFATSEKIDVDTFGLDAAFKWLGASAQAEYLLGQADGQSSGKTLRAHGFYAQAGYCIVPKTVEVAFRYSYVDPNRDASGDLQTDTQGAISWYINKHNLKLQGDVTDSHKQNGGKASTDDMQYRLQAQIIF</sequence>